<gene>
    <name evidence="1" type="ORF">P170DRAFT_354591</name>
</gene>
<accession>A0A2I2GDV5</accession>
<dbReference type="GeneID" id="36551742"/>
<name>A0A2I2GDV5_9EURO</name>
<evidence type="ECO:0000313" key="2">
    <source>
        <dbReference type="Proteomes" id="UP000234275"/>
    </source>
</evidence>
<proteinExistence type="predicted"/>
<keyword evidence="2" id="KW-1185">Reference proteome</keyword>
<dbReference type="AlphaFoldDB" id="A0A2I2GDV5"/>
<dbReference type="Proteomes" id="UP000234275">
    <property type="component" value="Unassembled WGS sequence"/>
</dbReference>
<dbReference type="VEuPathDB" id="FungiDB:P170DRAFT_354591"/>
<dbReference type="OrthoDB" id="4497709at2759"/>
<dbReference type="RefSeq" id="XP_024706370.1">
    <property type="nucleotide sequence ID" value="XM_024844042.1"/>
</dbReference>
<reference evidence="1 2" key="1">
    <citation type="submission" date="2016-12" db="EMBL/GenBank/DDBJ databases">
        <title>The genomes of Aspergillus section Nigri reveals drivers in fungal speciation.</title>
        <authorList>
            <consortium name="DOE Joint Genome Institute"/>
            <person name="Vesth T.C."/>
            <person name="Nybo J."/>
            <person name="Theobald S."/>
            <person name="Brandl J."/>
            <person name="Frisvad J.C."/>
            <person name="Nielsen K.F."/>
            <person name="Lyhne E.K."/>
            <person name="Kogle M.E."/>
            <person name="Kuo A."/>
            <person name="Riley R."/>
            <person name="Clum A."/>
            <person name="Nolan M."/>
            <person name="Lipzen A."/>
            <person name="Salamov A."/>
            <person name="Henrissat B."/>
            <person name="Wiebenga A."/>
            <person name="De Vries R.P."/>
            <person name="Grigoriev I.V."/>
            <person name="Mortensen U.H."/>
            <person name="Andersen M.R."/>
            <person name="Baker S.E."/>
        </authorList>
    </citation>
    <scope>NUCLEOTIDE SEQUENCE [LARGE SCALE GENOMIC DNA]</scope>
    <source>
        <strain evidence="1 2">IBT 23096</strain>
    </source>
</reference>
<comment type="caution">
    <text evidence="1">The sequence shown here is derived from an EMBL/GenBank/DDBJ whole genome shotgun (WGS) entry which is preliminary data.</text>
</comment>
<protein>
    <submittedName>
        <fullName evidence="1">Uncharacterized protein</fullName>
    </submittedName>
</protein>
<organism evidence="1 2">
    <name type="scientific">Aspergillus steynii IBT 23096</name>
    <dbReference type="NCBI Taxonomy" id="1392250"/>
    <lineage>
        <taxon>Eukaryota</taxon>
        <taxon>Fungi</taxon>
        <taxon>Dikarya</taxon>
        <taxon>Ascomycota</taxon>
        <taxon>Pezizomycotina</taxon>
        <taxon>Eurotiomycetes</taxon>
        <taxon>Eurotiomycetidae</taxon>
        <taxon>Eurotiales</taxon>
        <taxon>Aspergillaceae</taxon>
        <taxon>Aspergillus</taxon>
        <taxon>Aspergillus subgen. Circumdati</taxon>
    </lineage>
</organism>
<feature type="non-terminal residue" evidence="1">
    <location>
        <position position="1"/>
    </location>
</feature>
<evidence type="ECO:0000313" key="1">
    <source>
        <dbReference type="EMBL" id="PLB51068.1"/>
    </source>
</evidence>
<sequence>SNMFCMTSLVRSLKAFISILDNIRLTALKVTKEIIIKYKSVLLMPKTGQLIEQLINVIKAKKIFRISFFTGFSYIFIRHRKYHMILDTCFQGYPHKAYYVACPKSIRDSDLSEED</sequence>
<dbReference type="EMBL" id="MSFO01000003">
    <property type="protein sequence ID" value="PLB51068.1"/>
    <property type="molecule type" value="Genomic_DNA"/>
</dbReference>